<proteinExistence type="predicted"/>
<accession>A0A0Z8G204</accession>
<gene>
    <name evidence="1" type="ORF">ERS132393_01608</name>
</gene>
<dbReference type="RefSeq" id="WP_261307418.1">
    <property type="nucleotide sequence ID" value="NZ_CEEV01000020.1"/>
</dbReference>
<organism evidence="1 2">
    <name type="scientific">Streptococcus suis</name>
    <dbReference type="NCBI Taxonomy" id="1307"/>
    <lineage>
        <taxon>Bacteria</taxon>
        <taxon>Bacillati</taxon>
        <taxon>Bacillota</taxon>
        <taxon>Bacilli</taxon>
        <taxon>Lactobacillales</taxon>
        <taxon>Streptococcaceae</taxon>
        <taxon>Streptococcus</taxon>
    </lineage>
</organism>
<evidence type="ECO:0000313" key="2">
    <source>
        <dbReference type="Proteomes" id="UP000072530"/>
    </source>
</evidence>
<evidence type="ECO:0000313" key="1">
    <source>
        <dbReference type="EMBL" id="CYU90641.1"/>
    </source>
</evidence>
<protein>
    <submittedName>
        <fullName evidence="1">Uncharacterized protein</fullName>
    </submittedName>
</protein>
<name>A0A0Z8G204_STRSU</name>
<dbReference type="AlphaFoldDB" id="A0A0Z8G204"/>
<dbReference type="EMBL" id="FIGG01000007">
    <property type="protein sequence ID" value="CYU90641.1"/>
    <property type="molecule type" value="Genomic_DNA"/>
</dbReference>
<reference evidence="1 2" key="1">
    <citation type="submission" date="2016-02" db="EMBL/GenBank/DDBJ databases">
        <authorList>
            <consortium name="Pathogen Informatics"/>
        </authorList>
    </citation>
    <scope>NUCLEOTIDE SEQUENCE [LARGE SCALE GENOMIC DNA]</scope>
    <source>
        <strain evidence="1 2">LSS31</strain>
    </source>
</reference>
<dbReference type="Proteomes" id="UP000072530">
    <property type="component" value="Unassembled WGS sequence"/>
</dbReference>
<sequence length="42" mass="5105">MFDYDTWLNTPPEPPVDIWEIDEDEDSAYDEWKDNVAMGYEY</sequence>